<keyword evidence="2" id="KW-0132">Cell division</keyword>
<keyword evidence="4" id="KW-0833">Ubl conjugation pathway</keyword>
<feature type="region of interest" description="Disordered" evidence="6">
    <location>
        <begin position="810"/>
        <end position="841"/>
    </location>
</feature>
<gene>
    <name evidence="8" type="ORF">I308_104856</name>
</gene>
<dbReference type="EMBL" id="ATAM02000008">
    <property type="protein sequence ID" value="KAL0245721.1"/>
    <property type="molecule type" value="Genomic_DNA"/>
</dbReference>
<dbReference type="InterPro" id="IPR024789">
    <property type="entry name" value="APC4"/>
</dbReference>
<evidence type="ECO:0000256" key="3">
    <source>
        <dbReference type="ARBA" id="ARBA00022776"/>
    </source>
</evidence>
<reference evidence="9" key="1">
    <citation type="submission" date="2015-01" db="EMBL/GenBank/DDBJ databases">
        <title>The Genome Sequence of Cryptococcus gattii MMRL2647.</title>
        <authorList>
            <consortium name="The Broad Institute Genomics Platform"/>
            <person name="Cuomo C."/>
            <person name="Litvintseva A."/>
            <person name="Chen Y."/>
            <person name="Heitman J."/>
            <person name="Sun S."/>
            <person name="Springer D."/>
            <person name="Dromer F."/>
            <person name="Young S."/>
            <person name="Zeng Q."/>
            <person name="Gargeya S."/>
            <person name="Abouelleil A."/>
            <person name="Alvarado L."/>
            <person name="Chapman S.B."/>
            <person name="Gainer-Dewar J."/>
            <person name="Goldberg J."/>
            <person name="Griggs A."/>
            <person name="Gujja S."/>
            <person name="Hansen M."/>
            <person name="Howarth C."/>
            <person name="Imamovic A."/>
            <person name="Larimer J."/>
            <person name="Murphy C."/>
            <person name="Naylor J."/>
            <person name="Pearson M."/>
            <person name="Priest M."/>
            <person name="Roberts A."/>
            <person name="Saif S."/>
            <person name="Shea T."/>
            <person name="Sykes S."/>
            <person name="Wortman J."/>
            <person name="Nusbaum C."/>
            <person name="Birren B."/>
        </authorList>
    </citation>
    <scope>NUCLEOTIDE SEQUENCE [LARGE SCALE GENOMIC DNA]</scope>
    <source>
        <strain evidence="9">IND107</strain>
    </source>
</reference>
<keyword evidence="5" id="KW-0131">Cell cycle</keyword>
<evidence type="ECO:0000313" key="8">
    <source>
        <dbReference type="EMBL" id="KAL0245721.1"/>
    </source>
</evidence>
<proteinExistence type="predicted"/>
<evidence type="ECO:0000256" key="1">
    <source>
        <dbReference type="ARBA" id="ARBA00016067"/>
    </source>
</evidence>
<feature type="region of interest" description="Disordered" evidence="6">
    <location>
        <begin position="521"/>
        <end position="549"/>
    </location>
</feature>
<evidence type="ECO:0000256" key="4">
    <source>
        <dbReference type="ARBA" id="ARBA00022786"/>
    </source>
</evidence>
<comment type="caution">
    <text evidence="8">The sequence shown here is derived from an EMBL/GenBank/DDBJ whole genome shotgun (WGS) entry which is preliminary data.</text>
</comment>
<evidence type="ECO:0000313" key="9">
    <source>
        <dbReference type="Proteomes" id="UP000054399"/>
    </source>
</evidence>
<name>A0ABR3BPM2_9TREE</name>
<protein>
    <recommendedName>
        <fullName evidence="1">Anaphase-promoting complex subunit 4</fullName>
    </recommendedName>
</protein>
<evidence type="ECO:0000256" key="6">
    <source>
        <dbReference type="SAM" id="MobiDB-lite"/>
    </source>
</evidence>
<dbReference type="PANTHER" id="PTHR13260:SF0">
    <property type="entry name" value="ANAPHASE-PROMOTING COMPLEX SUBUNIT 4"/>
    <property type="match status" value="1"/>
</dbReference>
<dbReference type="PANTHER" id="PTHR13260">
    <property type="entry name" value="ANAPHASE PROMOTING COMPLEX SUBUNIT 4 APC4"/>
    <property type="match status" value="1"/>
</dbReference>
<sequence length="841" mass="94042">MIFPQSQSFTYLSAFPLSSQHYLHPKSCNPAMDLIVLLSPYPAPTTAPGPTPMQLHMMRMRGLGGNIKDEGKTKVSLWRTGGDKVWEVDVGGRVGGMAWMEDGLHLSLLVMNSIKKTIETLSVHSGEVARSVPLELDVPDLQDGQWLDMEYRDSGLRWEKPLNGSAPMIIDSLPRVTPVGPPKPTNVLPFMRPKEQVALKPTLHPRLASFPVLLPANPPTPPTVLHIQQGHATSISLLTGTFRLASIPTVELLSLAQVSDRITGLLDIVLRGLESAEAAFREGEKQTMIHREDLETCAKKQGTSIPDVYADLFRFLMTGRTGIAVTEWLGSRMTPRTIAKWDSTMDSSYRTIRKLISESITPALERILLLLEEIKGWSLTRRYIENLDLQSLSAIERCMDLVSGLGKLVEGMRVRAKHELMAASEFIKWLKYEASRTTIQDRSADDYPFAVHDVKYVWAFMKNGFVKSPFRRHFPDLLERERPPPKDFLSEEFIARLGVKPEKRLLSEVLEETLACLKKPPGSEYGSGSGVMPSRAEADQRSAMESMSMSLTAATAEDDDDSLFPDESGVADLSLASSVDTVAAPKDDYAYHQEGEEKLVRVLEEEPWVWVNTVVEKCEELVKNAAGKEGQGTERPDRGMKEWAGIKDVRVVGGGGMWMALMWANSNGNEQLWLIYDHPEDFARITACQLSSEEESAKCLAIQFFDDEELVLLLEENESGQRYLVTLRYADLLEDMSVVPEDIGMWDVSTLVKMGQKEVTELYPIPIARCRPLATRHPQTVSIALNGRKGRRLGCILIEAEDDRQVEVLDLDADEDEEEEGEQEEEDGAEYGGQHWDGDVM</sequence>
<reference evidence="8 9" key="2">
    <citation type="submission" date="2024-01" db="EMBL/GenBank/DDBJ databases">
        <title>Comparative genomics of Cryptococcus and Kwoniella reveals pathogenesis evolution and contrasting modes of karyotype evolution via chromosome fusion or intercentromeric recombination.</title>
        <authorList>
            <person name="Coelho M.A."/>
            <person name="David-Palma M."/>
            <person name="Shea T."/>
            <person name="Bowers K."/>
            <person name="Mcginley-Smith S."/>
            <person name="Mohammad A.W."/>
            <person name="Gnirke A."/>
            <person name="Yurkov A.M."/>
            <person name="Nowrousian M."/>
            <person name="Sun S."/>
            <person name="Cuomo C.A."/>
            <person name="Heitman J."/>
        </authorList>
    </citation>
    <scope>NUCLEOTIDE SEQUENCE [LARGE SCALE GENOMIC DNA]</scope>
    <source>
        <strain evidence="8 9">IND107</strain>
    </source>
</reference>
<evidence type="ECO:0000259" key="7">
    <source>
        <dbReference type="Pfam" id="PF12896"/>
    </source>
</evidence>
<accession>A0ABR3BPM2</accession>
<dbReference type="Proteomes" id="UP000054399">
    <property type="component" value="Unassembled WGS sequence"/>
</dbReference>
<dbReference type="Pfam" id="PF12896">
    <property type="entry name" value="ANAPC4"/>
    <property type="match status" value="1"/>
</dbReference>
<evidence type="ECO:0000256" key="5">
    <source>
        <dbReference type="ARBA" id="ARBA00023306"/>
    </source>
</evidence>
<organism evidence="8 9">
    <name type="scientific">Cryptococcus tetragattii IND107</name>
    <dbReference type="NCBI Taxonomy" id="1296105"/>
    <lineage>
        <taxon>Eukaryota</taxon>
        <taxon>Fungi</taxon>
        <taxon>Dikarya</taxon>
        <taxon>Basidiomycota</taxon>
        <taxon>Agaricomycotina</taxon>
        <taxon>Tremellomycetes</taxon>
        <taxon>Tremellales</taxon>
        <taxon>Cryptococcaceae</taxon>
        <taxon>Cryptococcus</taxon>
        <taxon>Cryptococcus gattii species complex</taxon>
    </lineage>
</organism>
<dbReference type="RefSeq" id="XP_066612805.1">
    <property type="nucleotide sequence ID" value="XM_066759318.1"/>
</dbReference>
<feature type="domain" description="Anaphase-promoting complex subunit 4 long" evidence="7">
    <location>
        <begin position="250"/>
        <end position="436"/>
    </location>
</feature>
<feature type="compositionally biased region" description="Acidic residues" evidence="6">
    <location>
        <begin position="810"/>
        <end position="829"/>
    </location>
</feature>
<keyword evidence="3" id="KW-0498">Mitosis</keyword>
<evidence type="ECO:0000256" key="2">
    <source>
        <dbReference type="ARBA" id="ARBA00022618"/>
    </source>
</evidence>
<keyword evidence="9" id="KW-1185">Reference proteome</keyword>
<dbReference type="GeneID" id="91991712"/>
<dbReference type="InterPro" id="IPR024790">
    <property type="entry name" value="APC4_long_dom"/>
</dbReference>